<evidence type="ECO:0000313" key="2">
    <source>
        <dbReference type="Proteomes" id="UP001190700"/>
    </source>
</evidence>
<accession>A0AAE0EP15</accession>
<proteinExistence type="predicted"/>
<protein>
    <submittedName>
        <fullName evidence="1">Uncharacterized protein</fullName>
    </submittedName>
</protein>
<evidence type="ECO:0000313" key="1">
    <source>
        <dbReference type="EMBL" id="KAK3235673.1"/>
    </source>
</evidence>
<dbReference type="EMBL" id="LGRX02035250">
    <property type="protein sequence ID" value="KAK3235673.1"/>
    <property type="molecule type" value="Genomic_DNA"/>
</dbReference>
<name>A0AAE0EP15_9CHLO</name>
<sequence length="108" mass="12370">MYVAATCYMVKEDALNFIKCKTGTILAEYTFNCVLDVEEIYLPRFYNGFNGTYPMMQDYVETIFGKTTSSLWSLIQNCADRQQLKGTAIGNHILVCMLAFNFPNIEYS</sequence>
<keyword evidence="2" id="KW-1185">Reference proteome</keyword>
<gene>
    <name evidence="1" type="ORF">CYMTET_54139</name>
</gene>
<comment type="caution">
    <text evidence="1">The sequence shown here is derived from an EMBL/GenBank/DDBJ whole genome shotgun (WGS) entry which is preliminary data.</text>
</comment>
<dbReference type="AlphaFoldDB" id="A0AAE0EP15"/>
<organism evidence="1 2">
    <name type="scientific">Cymbomonas tetramitiformis</name>
    <dbReference type="NCBI Taxonomy" id="36881"/>
    <lineage>
        <taxon>Eukaryota</taxon>
        <taxon>Viridiplantae</taxon>
        <taxon>Chlorophyta</taxon>
        <taxon>Pyramimonadophyceae</taxon>
        <taxon>Pyramimonadales</taxon>
        <taxon>Pyramimonadaceae</taxon>
        <taxon>Cymbomonas</taxon>
    </lineage>
</organism>
<reference evidence="1 2" key="1">
    <citation type="journal article" date="2015" name="Genome Biol. Evol.">
        <title>Comparative Genomics of a Bacterivorous Green Alga Reveals Evolutionary Causalities and Consequences of Phago-Mixotrophic Mode of Nutrition.</title>
        <authorList>
            <person name="Burns J.A."/>
            <person name="Paasch A."/>
            <person name="Narechania A."/>
            <person name="Kim E."/>
        </authorList>
    </citation>
    <scope>NUCLEOTIDE SEQUENCE [LARGE SCALE GENOMIC DNA]</scope>
    <source>
        <strain evidence="1 2">PLY_AMNH</strain>
    </source>
</reference>
<dbReference type="Proteomes" id="UP001190700">
    <property type="component" value="Unassembled WGS sequence"/>
</dbReference>